<accession>A0A9N9FMX3</accession>
<dbReference type="AlphaFoldDB" id="A0A9N9FMX3"/>
<name>A0A9N9FMX3_9GLOM</name>
<dbReference type="PANTHER" id="PTHR34714:SF2">
    <property type="entry name" value="EGF-LIKE DOMAIN-CONTAINING PROTEIN"/>
    <property type="match status" value="1"/>
</dbReference>
<feature type="non-terminal residue" evidence="1">
    <location>
        <position position="691"/>
    </location>
</feature>
<dbReference type="PANTHER" id="PTHR34714">
    <property type="entry name" value="EGF-LIKE DOMAIN-CONTAINING PROTEIN"/>
    <property type="match status" value="1"/>
</dbReference>
<dbReference type="EMBL" id="CAJVPY010001986">
    <property type="protein sequence ID" value="CAG8544454.1"/>
    <property type="molecule type" value="Genomic_DNA"/>
</dbReference>
<evidence type="ECO:0000313" key="1">
    <source>
        <dbReference type="EMBL" id="CAG8544454.1"/>
    </source>
</evidence>
<comment type="caution">
    <text evidence="1">The sequence shown here is derived from an EMBL/GenBank/DDBJ whole genome shotgun (WGS) entry which is preliminary data.</text>
</comment>
<reference evidence="1" key="1">
    <citation type="submission" date="2021-06" db="EMBL/GenBank/DDBJ databases">
        <authorList>
            <person name="Kallberg Y."/>
            <person name="Tangrot J."/>
            <person name="Rosling A."/>
        </authorList>
    </citation>
    <scope>NUCLEOTIDE SEQUENCE</scope>
    <source>
        <strain evidence="1">MA453B</strain>
    </source>
</reference>
<organism evidence="1 2">
    <name type="scientific">Dentiscutata erythropus</name>
    <dbReference type="NCBI Taxonomy" id="1348616"/>
    <lineage>
        <taxon>Eukaryota</taxon>
        <taxon>Fungi</taxon>
        <taxon>Fungi incertae sedis</taxon>
        <taxon>Mucoromycota</taxon>
        <taxon>Glomeromycotina</taxon>
        <taxon>Glomeromycetes</taxon>
        <taxon>Diversisporales</taxon>
        <taxon>Gigasporaceae</taxon>
        <taxon>Dentiscutata</taxon>
    </lineage>
</organism>
<sequence length="691" mass="80169">LNEFFKKLKRDSLKARIIRIYSDVVQISNHLEIRLIQGGALCIIARKLEIKKDAKVTFYYGHDTLKFIIYSRDIPSEFKVNVVHHQSSTIQNQTVKEMDLAYDIDSNVGANLTLVGDKSPYFEHISNVDDTVIQQDNDCHKLLRIQFQIAVSLLYDSPNISSSIFKWICAMSVNSIIVKDLYIQSMTLLVNLSLRTKENKTDSNILPILSPEKYKNVAKALIKSAEAYEEQYNKFCERNSGLKETAERMLKHYRETKHIQDELLGYTKDQYECILKAEKSLNQSLMKYDKEIKTAASTFESGVQKWKHDKVLEIMIQGTTCLISLASNCGTPVDYVKSINVTVDEIMMLNESLDNIKILIESLKNSNEISENYETFKKTVLSINDDKPYKIKPNAIWDEFLVNIEGLLETSVELKVAGAKQFLIAFKQFALHGKAYTESKIEAIYALQNLTYLQIQKAYIDANEKQQLELIKSYESNNYPNIELALPWFEKLMSIKCWIVVILQNYIWAYKNDQATIEHELADALTNRFRNPPQNLTLKIIWDQQDELCKTIISELIENKTTTFEIKQDTIKEFRGLDRIRITAFRVFLKGIKPQEVHLKIVNNGIYEDRYDGEIFRFISEPLIRLFRYHDDGRIIVDSTLDENFKNNYYVPTPFSKWTISIEDVNEHPCDLEGLISIEINFEGSFVYSQK</sequence>
<gene>
    <name evidence="1" type="ORF">DERYTH_LOCUS4964</name>
</gene>
<proteinExistence type="predicted"/>
<keyword evidence="2" id="KW-1185">Reference proteome</keyword>
<protein>
    <submittedName>
        <fullName evidence="1">10077_t:CDS:1</fullName>
    </submittedName>
</protein>
<dbReference type="Proteomes" id="UP000789405">
    <property type="component" value="Unassembled WGS sequence"/>
</dbReference>
<evidence type="ECO:0000313" key="2">
    <source>
        <dbReference type="Proteomes" id="UP000789405"/>
    </source>
</evidence>